<evidence type="ECO:0000256" key="1">
    <source>
        <dbReference type="SAM" id="MobiDB-lite"/>
    </source>
</evidence>
<accession>A0A8H7ZHF4</accession>
<proteinExistence type="predicted"/>
<dbReference type="AlphaFoldDB" id="A0A8H7ZHF4"/>
<feature type="compositionally biased region" description="Polar residues" evidence="1">
    <location>
        <begin position="136"/>
        <end position="148"/>
    </location>
</feature>
<sequence>MIWGVVTGTTSIKIDQNKEHAQGLVTATKLDENIKLQTAQSNKIKEETDNLAKQLLNDEKLQTSTADSLGKTQQDLARQFLNVNATLAELSNSLTSMDLKYDLLNHKLDNLPPPKANYQQIQQQSLSPQLYQPAQSNTTPQRHSTNNNQPPPTSIYPNYQFP</sequence>
<evidence type="ECO:0000313" key="2">
    <source>
        <dbReference type="EMBL" id="KAG5419610.1"/>
    </source>
</evidence>
<dbReference type="RefSeq" id="XP_067548726.1">
    <property type="nucleotide sequence ID" value="XM_067692336.1"/>
</dbReference>
<organism evidence="2 3">
    <name type="scientific">Candida metapsilosis</name>
    <dbReference type="NCBI Taxonomy" id="273372"/>
    <lineage>
        <taxon>Eukaryota</taxon>
        <taxon>Fungi</taxon>
        <taxon>Dikarya</taxon>
        <taxon>Ascomycota</taxon>
        <taxon>Saccharomycotina</taxon>
        <taxon>Pichiomycetes</taxon>
        <taxon>Debaryomycetaceae</taxon>
        <taxon>Candida/Lodderomyces clade</taxon>
        <taxon>Candida</taxon>
    </lineage>
</organism>
<gene>
    <name evidence="2" type="ORF">I9W82_003378</name>
</gene>
<dbReference type="EMBL" id="JAEOAQ010000003">
    <property type="protein sequence ID" value="KAG5419610.1"/>
    <property type="molecule type" value="Genomic_DNA"/>
</dbReference>
<protein>
    <submittedName>
        <fullName evidence="2">Uncharacterized protein</fullName>
    </submittedName>
</protein>
<dbReference type="Proteomes" id="UP000669133">
    <property type="component" value="Unassembled WGS sequence"/>
</dbReference>
<dbReference type="GeneID" id="93652007"/>
<comment type="caution">
    <text evidence="2">The sequence shown here is derived from an EMBL/GenBank/DDBJ whole genome shotgun (WGS) entry which is preliminary data.</text>
</comment>
<name>A0A8H7ZHF4_9ASCO</name>
<evidence type="ECO:0000313" key="3">
    <source>
        <dbReference type="Proteomes" id="UP000669133"/>
    </source>
</evidence>
<feature type="compositionally biased region" description="Low complexity" evidence="1">
    <location>
        <begin position="118"/>
        <end position="135"/>
    </location>
</feature>
<reference evidence="2 3" key="1">
    <citation type="submission" date="2020-12" db="EMBL/GenBank/DDBJ databases">
        <title>Effect of drift, selection, and recombination on the evolution of hybrid genomes in Candida yeast pathogens.</title>
        <authorList>
            <person name="Mixao V."/>
            <person name="Ksiezopolska E."/>
            <person name="Saus E."/>
            <person name="Boekhout T."/>
            <person name="Gacser A."/>
            <person name="Gabaldon T."/>
        </authorList>
    </citation>
    <scope>NUCLEOTIDE SEQUENCE [LARGE SCALE GENOMIC DNA]</scope>
    <source>
        <strain evidence="2 3">BP57</strain>
    </source>
</reference>
<keyword evidence="3" id="KW-1185">Reference proteome</keyword>
<feature type="region of interest" description="Disordered" evidence="1">
    <location>
        <begin position="114"/>
        <end position="162"/>
    </location>
</feature>